<dbReference type="RefSeq" id="WP_136861836.1">
    <property type="nucleotide sequence ID" value="NZ_SWCJ01000001.1"/>
</dbReference>
<dbReference type="EMBL" id="SWCJ01000001">
    <property type="protein sequence ID" value="TKB58688.1"/>
    <property type="molecule type" value="Genomic_DNA"/>
</dbReference>
<dbReference type="Proteomes" id="UP000305675">
    <property type="component" value="Unassembled WGS sequence"/>
</dbReference>
<dbReference type="GO" id="GO:0016887">
    <property type="term" value="F:ATP hydrolysis activity"/>
    <property type="evidence" value="ECO:0007669"/>
    <property type="project" value="InterPro"/>
</dbReference>
<evidence type="ECO:0000259" key="5">
    <source>
        <dbReference type="PROSITE" id="PS50893"/>
    </source>
</evidence>
<name>A0A4V5NWP3_9GAMM</name>
<dbReference type="SUPFAM" id="SSF52540">
    <property type="entry name" value="P-loop containing nucleoside triphosphate hydrolases"/>
    <property type="match status" value="2"/>
</dbReference>
<dbReference type="AlphaFoldDB" id="A0A4V5NWP3"/>
<dbReference type="InterPro" id="IPR027417">
    <property type="entry name" value="P-loop_NTPase"/>
</dbReference>
<dbReference type="InterPro" id="IPR003439">
    <property type="entry name" value="ABC_transporter-like_ATP-bd"/>
</dbReference>
<dbReference type="PANTHER" id="PTHR42794">
    <property type="entry name" value="HEMIN IMPORT ATP-BINDING PROTEIN HMUV"/>
    <property type="match status" value="1"/>
</dbReference>
<keyword evidence="2" id="KW-0813">Transport</keyword>
<dbReference type="PANTHER" id="PTHR42794:SF2">
    <property type="entry name" value="ABC TRANSPORTER ATP-BINDING PROTEIN"/>
    <property type="match status" value="1"/>
</dbReference>
<keyword evidence="3" id="KW-0547">Nucleotide-binding</keyword>
<accession>A0A4V5NWP3</accession>
<evidence type="ECO:0000256" key="1">
    <source>
        <dbReference type="ARBA" id="ARBA00005417"/>
    </source>
</evidence>
<evidence type="ECO:0000313" key="7">
    <source>
        <dbReference type="Proteomes" id="UP000305675"/>
    </source>
</evidence>
<dbReference type="GO" id="GO:0005524">
    <property type="term" value="F:ATP binding"/>
    <property type="evidence" value="ECO:0007669"/>
    <property type="project" value="UniProtKB-KW"/>
</dbReference>
<organism evidence="6 7">
    <name type="scientific">Ferrimonas aestuarii</name>
    <dbReference type="NCBI Taxonomy" id="2569539"/>
    <lineage>
        <taxon>Bacteria</taxon>
        <taxon>Pseudomonadati</taxon>
        <taxon>Pseudomonadota</taxon>
        <taxon>Gammaproteobacteria</taxon>
        <taxon>Alteromonadales</taxon>
        <taxon>Ferrimonadaceae</taxon>
        <taxon>Ferrimonas</taxon>
    </lineage>
</organism>
<dbReference type="OrthoDB" id="5292475at2"/>
<dbReference type="InterPro" id="IPR004948">
    <property type="entry name" value="Nuc-triphosphatase_THEP1"/>
</dbReference>
<keyword evidence="4 6" id="KW-0067">ATP-binding</keyword>
<dbReference type="PROSITE" id="PS00211">
    <property type="entry name" value="ABC_TRANSPORTER_1"/>
    <property type="match status" value="1"/>
</dbReference>
<dbReference type="PROSITE" id="PS50893">
    <property type="entry name" value="ABC_TRANSPORTER_2"/>
    <property type="match status" value="1"/>
</dbReference>
<dbReference type="Pfam" id="PF03266">
    <property type="entry name" value="NTPase_1"/>
    <property type="match status" value="1"/>
</dbReference>
<gene>
    <name evidence="6" type="ORF">FCL42_02775</name>
</gene>
<dbReference type="InterPro" id="IPR025662">
    <property type="entry name" value="Sigma_54_int_dom_ATP-bd_1"/>
</dbReference>
<evidence type="ECO:0000256" key="2">
    <source>
        <dbReference type="ARBA" id="ARBA00022448"/>
    </source>
</evidence>
<sequence>MLDVSNLQCHVEDKLLLNALSFSAKPGEFVAILGANGVGKSTLFDCLLGQRDIACGEIRIGKQSLKELAPRELAKRVALVPQQQDTAFAFSGLDMVLMGVTPYLSAFASPNSAHHAHARTQMAELGISHLAKRQYNQLSGGERQLLLLARAMVQSQQLLLLDEPTNHLDYRNRYRMLNLVKQACLKKQTCVVAILHDPNLAQLFADKVLMMDHGSPLAFGNTSDVMTPYNLSRLYGLTTASAAIAHQEVFMPQHLLCSEAPNLLLLTGESGSGKTTLLEKLITENVDGDLDLNGIICPGEMRDGRRFSSDIINVRTLARTQFGQRRDQFDPTTNTRFQFSKAGLELGLDALTPQSASHMGVWLVDEIGPMEFKNGGFAKAIAALLSEPKRKQIWVVRPSLIEKAIEYWQLGNPSVVEASDPNAYALLQEFCRS</sequence>
<dbReference type="Gene3D" id="3.40.50.300">
    <property type="entry name" value="P-loop containing nucleotide triphosphate hydrolases"/>
    <property type="match status" value="2"/>
</dbReference>
<proteinExistence type="inferred from homology"/>
<comment type="similarity">
    <text evidence="1">Belongs to the ABC transporter superfamily.</text>
</comment>
<dbReference type="InterPro" id="IPR017871">
    <property type="entry name" value="ABC_transporter-like_CS"/>
</dbReference>
<feature type="domain" description="ABC transporter" evidence="5">
    <location>
        <begin position="2"/>
        <end position="238"/>
    </location>
</feature>
<dbReference type="SMART" id="SM00382">
    <property type="entry name" value="AAA"/>
    <property type="match status" value="2"/>
</dbReference>
<reference evidence="6 7" key="1">
    <citation type="submission" date="2019-04" db="EMBL/GenBank/DDBJ databases">
        <authorList>
            <person name="Hwang J.C."/>
        </authorList>
    </citation>
    <scope>NUCLEOTIDE SEQUENCE [LARGE SCALE GENOMIC DNA]</scope>
    <source>
        <strain evidence="6 7">IMCC35002</strain>
    </source>
</reference>
<comment type="caution">
    <text evidence="6">The sequence shown here is derived from an EMBL/GenBank/DDBJ whole genome shotgun (WGS) entry which is preliminary data.</text>
</comment>
<dbReference type="CDD" id="cd03214">
    <property type="entry name" value="ABC_Iron-Siderophores_B12_Hemin"/>
    <property type="match status" value="1"/>
</dbReference>
<dbReference type="Pfam" id="PF00005">
    <property type="entry name" value="ABC_tran"/>
    <property type="match status" value="1"/>
</dbReference>
<evidence type="ECO:0000256" key="3">
    <source>
        <dbReference type="ARBA" id="ARBA00022741"/>
    </source>
</evidence>
<dbReference type="PROSITE" id="PS00675">
    <property type="entry name" value="SIGMA54_INTERACT_1"/>
    <property type="match status" value="1"/>
</dbReference>
<evidence type="ECO:0000256" key="4">
    <source>
        <dbReference type="ARBA" id="ARBA00022840"/>
    </source>
</evidence>
<dbReference type="InterPro" id="IPR003593">
    <property type="entry name" value="AAA+_ATPase"/>
</dbReference>
<evidence type="ECO:0000313" key="6">
    <source>
        <dbReference type="EMBL" id="TKB58688.1"/>
    </source>
</evidence>
<protein>
    <submittedName>
        <fullName evidence="6">ATP-binding cassette domain-containing protein</fullName>
    </submittedName>
</protein>
<dbReference type="FunFam" id="3.40.50.300:FF:000134">
    <property type="entry name" value="Iron-enterobactin ABC transporter ATP-binding protein"/>
    <property type="match status" value="1"/>
</dbReference>
<keyword evidence="7" id="KW-1185">Reference proteome</keyword>